<dbReference type="STRING" id="936435.F8QGN2"/>
<dbReference type="Proteomes" id="UP000008063">
    <property type="component" value="Unassembled WGS sequence"/>
</dbReference>
<evidence type="ECO:0008006" key="11">
    <source>
        <dbReference type="Google" id="ProtNLM"/>
    </source>
</evidence>
<dbReference type="PANTHER" id="PTHR45747:SF4">
    <property type="entry name" value="HISTONE-LYSINE N-METHYLTRANSFERASE E(Z)"/>
    <property type="match status" value="1"/>
</dbReference>
<evidence type="ECO:0000256" key="6">
    <source>
        <dbReference type="ARBA" id="ARBA00048568"/>
    </source>
</evidence>
<evidence type="ECO:0000256" key="4">
    <source>
        <dbReference type="ARBA" id="ARBA00023015"/>
    </source>
</evidence>
<gene>
    <name evidence="9" type="ORF">SERLA73DRAFT_117187</name>
</gene>
<dbReference type="InterPro" id="IPR041355">
    <property type="entry name" value="Pre-SET_CXC"/>
</dbReference>
<feature type="domain" description="SET" evidence="7">
    <location>
        <begin position="414"/>
        <end position="541"/>
    </location>
</feature>
<dbReference type="GO" id="GO:0031507">
    <property type="term" value="P:heterochromatin formation"/>
    <property type="evidence" value="ECO:0007669"/>
    <property type="project" value="TreeGrafter"/>
</dbReference>
<dbReference type="GO" id="GO:0003682">
    <property type="term" value="F:chromatin binding"/>
    <property type="evidence" value="ECO:0007669"/>
    <property type="project" value="TreeGrafter"/>
</dbReference>
<evidence type="ECO:0000256" key="5">
    <source>
        <dbReference type="ARBA" id="ARBA00023163"/>
    </source>
</evidence>
<name>F8QGN2_SERL3</name>
<organism evidence="10">
    <name type="scientific">Serpula lacrymans var. lacrymans (strain S7.3)</name>
    <name type="common">Dry rot fungus</name>
    <dbReference type="NCBI Taxonomy" id="936435"/>
    <lineage>
        <taxon>Eukaryota</taxon>
        <taxon>Fungi</taxon>
        <taxon>Dikarya</taxon>
        <taxon>Basidiomycota</taxon>
        <taxon>Agaricomycotina</taxon>
        <taxon>Agaricomycetes</taxon>
        <taxon>Agaricomycetidae</taxon>
        <taxon>Boletales</taxon>
        <taxon>Coniophorineae</taxon>
        <taxon>Serpulaceae</taxon>
        <taxon>Serpula</taxon>
    </lineage>
</organism>
<keyword evidence="2" id="KW-0808">Transferase</keyword>
<evidence type="ECO:0000313" key="10">
    <source>
        <dbReference type="Proteomes" id="UP000008063"/>
    </source>
</evidence>
<dbReference type="Gene3D" id="2.170.270.10">
    <property type="entry name" value="SET domain"/>
    <property type="match status" value="1"/>
</dbReference>
<dbReference type="GO" id="GO:0032259">
    <property type="term" value="P:methylation"/>
    <property type="evidence" value="ECO:0007669"/>
    <property type="project" value="UniProtKB-KW"/>
</dbReference>
<evidence type="ECO:0000256" key="2">
    <source>
        <dbReference type="ARBA" id="ARBA00022679"/>
    </source>
</evidence>
<dbReference type="PROSITE" id="PS51633">
    <property type="entry name" value="CXC"/>
    <property type="match status" value="1"/>
</dbReference>
<dbReference type="OrthoDB" id="6141102at2759"/>
<evidence type="ECO:0000259" key="7">
    <source>
        <dbReference type="PROSITE" id="PS50280"/>
    </source>
</evidence>
<dbReference type="InterPro" id="IPR046341">
    <property type="entry name" value="SET_dom_sf"/>
</dbReference>
<dbReference type="SMART" id="SM00317">
    <property type="entry name" value="SET"/>
    <property type="match status" value="1"/>
</dbReference>
<keyword evidence="1" id="KW-0489">Methyltransferase</keyword>
<comment type="catalytic activity">
    <reaction evidence="6">
        <text>L-lysyl(27)-[histone H3] + 3 S-adenosyl-L-methionine = N(6),N(6),N(6)-trimethyl-L-lysyl(27)-[histone H3] + 3 S-adenosyl-L-homocysteine + 3 H(+)</text>
        <dbReference type="Rhea" id="RHEA:60292"/>
        <dbReference type="Rhea" id="RHEA-COMP:15535"/>
        <dbReference type="Rhea" id="RHEA-COMP:15548"/>
        <dbReference type="ChEBI" id="CHEBI:15378"/>
        <dbReference type="ChEBI" id="CHEBI:29969"/>
        <dbReference type="ChEBI" id="CHEBI:57856"/>
        <dbReference type="ChEBI" id="CHEBI:59789"/>
        <dbReference type="ChEBI" id="CHEBI:61961"/>
        <dbReference type="EC" id="2.1.1.356"/>
    </reaction>
</comment>
<dbReference type="InParanoid" id="F8QGN2"/>
<dbReference type="SUPFAM" id="SSF82199">
    <property type="entry name" value="SET domain"/>
    <property type="match status" value="1"/>
</dbReference>
<dbReference type="GO" id="GO:0035098">
    <property type="term" value="C:ESC/E(Z) complex"/>
    <property type="evidence" value="ECO:0007669"/>
    <property type="project" value="TreeGrafter"/>
</dbReference>
<feature type="domain" description="CXC" evidence="8">
    <location>
        <begin position="301"/>
        <end position="415"/>
    </location>
</feature>
<dbReference type="AlphaFoldDB" id="F8QGN2"/>
<reference evidence="10" key="1">
    <citation type="journal article" date="2011" name="Science">
        <title>The plant cell wall-decomposing machinery underlies the functional diversity of forest fungi.</title>
        <authorList>
            <person name="Eastwood D.C."/>
            <person name="Floudas D."/>
            <person name="Binder M."/>
            <person name="Majcherczyk A."/>
            <person name="Schneider P."/>
            <person name="Aerts A."/>
            <person name="Asiegbu F.O."/>
            <person name="Baker S.E."/>
            <person name="Barry K."/>
            <person name="Bendiksby M."/>
            <person name="Blumentritt M."/>
            <person name="Coutinho P.M."/>
            <person name="Cullen D."/>
            <person name="de Vries R.P."/>
            <person name="Gathman A."/>
            <person name="Goodell B."/>
            <person name="Henrissat B."/>
            <person name="Ihrmark K."/>
            <person name="Kauserud H."/>
            <person name="Kohler A."/>
            <person name="LaButti K."/>
            <person name="Lapidus A."/>
            <person name="Lavin J.L."/>
            <person name="Lee Y.-H."/>
            <person name="Lindquist E."/>
            <person name="Lilly W."/>
            <person name="Lucas S."/>
            <person name="Morin E."/>
            <person name="Murat C."/>
            <person name="Oguiza J.A."/>
            <person name="Park J."/>
            <person name="Pisabarro A.G."/>
            <person name="Riley R."/>
            <person name="Rosling A."/>
            <person name="Salamov A."/>
            <person name="Schmidt O."/>
            <person name="Schmutz J."/>
            <person name="Skrede I."/>
            <person name="Stenlid J."/>
            <person name="Wiebenga A."/>
            <person name="Xie X."/>
            <person name="Kuees U."/>
            <person name="Hibbett D.S."/>
            <person name="Hoffmeister D."/>
            <person name="Hoegberg N."/>
            <person name="Martin F."/>
            <person name="Grigoriev I.V."/>
            <person name="Watkinson S.C."/>
        </authorList>
    </citation>
    <scope>NUCLEOTIDE SEQUENCE [LARGE SCALE GENOMIC DNA]</scope>
    <source>
        <strain evidence="10">strain S7.3</strain>
    </source>
</reference>
<protein>
    <recommendedName>
        <fullName evidence="11">SET domain-containing protein</fullName>
    </recommendedName>
</protein>
<proteinExistence type="predicted"/>
<evidence type="ECO:0000313" key="9">
    <source>
        <dbReference type="EMBL" id="EGN92578.1"/>
    </source>
</evidence>
<sequence length="559" mass="62914">MTQDVEMQLEMDRARETMQFERFYEDGSSSISPITLHVIHAPEVQPHSSYEACAPIQRSVFHGDDSDAMPFMPFADEPEFDAHDYAQFYGSFAWEQDYDPDLEIIVLEAAHRLRNLHDISFQRIDESVLLPFTLLSKDGRTGLLEMSRSRDLLKWPGFTATHHSLQAASEPAAHDLRTRLKGAISLFCPNLSCVQPWCSVHVEPYPIPNPKEPDPKLTRKGFIKVAGKPCGDDCFVNNQDSPPDILWTETDLETFKVIFEVTPDTMPCDLAVLCRKPCREVFHQRNVILQSPAEPVPDSAKRKLRPRALEFSDIDANKFTPNKPCHHDGPCDSLSRCNCFLNKAHCQRNCHCTLKCGRRWRGCRCATSKAHGSCVSDKCACYIAHRECDPELCLKCKCKLTGLLDSTNNICQNSQIQRGHSKGLDVKEGTWGLGTFITEPAKEGDLIAEYVGEIIYEATTESRQDVAKYRGRNYLFGLNDTLSLDSTYVGNAARFINHCADTSGSLSNCRACVRLVNDEHRIGIYAMQDIKAGDEILINYGPSFFLDNNGNKSVMLSQQ</sequence>
<keyword evidence="3" id="KW-0949">S-adenosyl-L-methionine</keyword>
<dbReference type="Pfam" id="PF00856">
    <property type="entry name" value="SET"/>
    <property type="match status" value="1"/>
</dbReference>
<dbReference type="OMA" id="YESCTPI"/>
<dbReference type="InterPro" id="IPR026489">
    <property type="entry name" value="CXC_dom"/>
</dbReference>
<evidence type="ECO:0000256" key="1">
    <source>
        <dbReference type="ARBA" id="ARBA00022603"/>
    </source>
</evidence>
<dbReference type="Pfam" id="PF18264">
    <property type="entry name" value="preSET_CXC"/>
    <property type="match status" value="1"/>
</dbReference>
<keyword evidence="10" id="KW-1185">Reference proteome</keyword>
<dbReference type="PANTHER" id="PTHR45747">
    <property type="entry name" value="HISTONE-LYSINE N-METHYLTRANSFERASE E(Z)"/>
    <property type="match status" value="1"/>
</dbReference>
<dbReference type="HOGENOM" id="CLU_029951_0_0_1"/>
<evidence type="ECO:0000256" key="3">
    <source>
        <dbReference type="ARBA" id="ARBA00022691"/>
    </source>
</evidence>
<dbReference type="PROSITE" id="PS50280">
    <property type="entry name" value="SET"/>
    <property type="match status" value="1"/>
</dbReference>
<dbReference type="InterPro" id="IPR001214">
    <property type="entry name" value="SET_dom"/>
</dbReference>
<dbReference type="GO" id="GO:0140951">
    <property type="term" value="F:histone H3K27 trimethyltransferase activity"/>
    <property type="evidence" value="ECO:0007669"/>
    <property type="project" value="UniProtKB-EC"/>
</dbReference>
<evidence type="ECO:0000259" key="8">
    <source>
        <dbReference type="PROSITE" id="PS51633"/>
    </source>
</evidence>
<dbReference type="InterPro" id="IPR045318">
    <property type="entry name" value="EZH1/2-like"/>
</dbReference>
<dbReference type="EMBL" id="GL945502">
    <property type="protein sequence ID" value="EGN92578.1"/>
    <property type="molecule type" value="Genomic_DNA"/>
</dbReference>
<keyword evidence="5" id="KW-0804">Transcription</keyword>
<keyword evidence="4" id="KW-0805">Transcription regulation</keyword>
<accession>F8QGN2</accession>